<accession>A0AAD2JN92</accession>
<gene>
    <name evidence="2" type="ORF">CYCCA115_LOCUS21956</name>
</gene>
<evidence type="ECO:0000313" key="3">
    <source>
        <dbReference type="Proteomes" id="UP001295423"/>
    </source>
</evidence>
<dbReference type="Proteomes" id="UP001295423">
    <property type="component" value="Unassembled WGS sequence"/>
</dbReference>
<feature type="region of interest" description="Disordered" evidence="1">
    <location>
        <begin position="54"/>
        <end position="96"/>
    </location>
</feature>
<protein>
    <submittedName>
        <fullName evidence="2">Uncharacterized protein</fullName>
    </submittedName>
</protein>
<reference evidence="2" key="1">
    <citation type="submission" date="2023-08" db="EMBL/GenBank/DDBJ databases">
        <authorList>
            <person name="Audoor S."/>
            <person name="Bilcke G."/>
        </authorList>
    </citation>
    <scope>NUCLEOTIDE SEQUENCE</scope>
</reference>
<sequence>MAEKQEPTKYESSKPTFPMPPNPGEVDQRPTWLKFLDNPLGESIKAINKVEDKVAKKMSKKNKKNDAQNDDETVATSMRDEDDDEKKQPLLEASLS</sequence>
<dbReference type="AlphaFoldDB" id="A0AAD2JN92"/>
<evidence type="ECO:0000313" key="2">
    <source>
        <dbReference type="EMBL" id="CAJ1966372.1"/>
    </source>
</evidence>
<keyword evidence="3" id="KW-1185">Reference proteome</keyword>
<dbReference type="EMBL" id="CAKOGP040002280">
    <property type="protein sequence ID" value="CAJ1966372.1"/>
    <property type="molecule type" value="Genomic_DNA"/>
</dbReference>
<proteinExistence type="predicted"/>
<name>A0AAD2JN92_9STRA</name>
<organism evidence="2 3">
    <name type="scientific">Cylindrotheca closterium</name>
    <dbReference type="NCBI Taxonomy" id="2856"/>
    <lineage>
        <taxon>Eukaryota</taxon>
        <taxon>Sar</taxon>
        <taxon>Stramenopiles</taxon>
        <taxon>Ochrophyta</taxon>
        <taxon>Bacillariophyta</taxon>
        <taxon>Bacillariophyceae</taxon>
        <taxon>Bacillariophycidae</taxon>
        <taxon>Bacillariales</taxon>
        <taxon>Bacillariaceae</taxon>
        <taxon>Cylindrotheca</taxon>
    </lineage>
</organism>
<feature type="compositionally biased region" description="Basic and acidic residues" evidence="1">
    <location>
        <begin position="1"/>
        <end position="12"/>
    </location>
</feature>
<evidence type="ECO:0000256" key="1">
    <source>
        <dbReference type="SAM" id="MobiDB-lite"/>
    </source>
</evidence>
<feature type="region of interest" description="Disordered" evidence="1">
    <location>
        <begin position="1"/>
        <end position="29"/>
    </location>
</feature>
<comment type="caution">
    <text evidence="2">The sequence shown here is derived from an EMBL/GenBank/DDBJ whole genome shotgun (WGS) entry which is preliminary data.</text>
</comment>